<gene>
    <name evidence="1" type="ORF">DKP76_11685</name>
</gene>
<organism evidence="1 2">
    <name type="scientific">Falsochrobactrum shanghaiense</name>
    <dbReference type="NCBI Taxonomy" id="2201899"/>
    <lineage>
        <taxon>Bacteria</taxon>
        <taxon>Pseudomonadati</taxon>
        <taxon>Pseudomonadota</taxon>
        <taxon>Alphaproteobacteria</taxon>
        <taxon>Hyphomicrobiales</taxon>
        <taxon>Brucellaceae</taxon>
        <taxon>Falsochrobactrum</taxon>
    </lineage>
</organism>
<keyword evidence="2" id="KW-1185">Reference proteome</keyword>
<reference evidence="1 2" key="1">
    <citation type="submission" date="2018-05" db="EMBL/GenBank/DDBJ databases">
        <title>Comparative genomic sequence analysis between strain HN4 and CCM 8460T (Falsochrobactrum ovis) will provide more evidence to prove that HN4 is a new species of Falsochrobactrum.</title>
        <authorList>
            <person name="Lyu W."/>
            <person name="Sun L."/>
            <person name="Yao L."/>
        </authorList>
    </citation>
    <scope>NUCLEOTIDE SEQUENCE [LARGE SCALE GENOMIC DNA]</scope>
    <source>
        <strain evidence="1 2">HN4</strain>
    </source>
</reference>
<dbReference type="AlphaFoldDB" id="A0A316J695"/>
<dbReference type="Proteomes" id="UP000245865">
    <property type="component" value="Unassembled WGS sequence"/>
</dbReference>
<evidence type="ECO:0000313" key="2">
    <source>
        <dbReference type="Proteomes" id="UP000245865"/>
    </source>
</evidence>
<dbReference type="RefSeq" id="WP_109706857.1">
    <property type="nucleotide sequence ID" value="NZ_QGDB01000004.1"/>
</dbReference>
<comment type="caution">
    <text evidence="1">The sequence shown here is derived from an EMBL/GenBank/DDBJ whole genome shotgun (WGS) entry which is preliminary data.</text>
</comment>
<name>A0A316J695_9HYPH</name>
<dbReference type="EMBL" id="QGDB01000004">
    <property type="protein sequence ID" value="PWL17432.1"/>
    <property type="molecule type" value="Genomic_DNA"/>
</dbReference>
<accession>A0A316J695</accession>
<sequence length="110" mass="12601">MSKRGEFTPFIKSKMEAFLGRETSRTELRLLPYLHYVMVNEQRIDPNKVNQEERSILSQLREAGHIDGGAAGMAITREFYDFICDVVFYAYVAHEETPFEAPSGGDRHGE</sequence>
<evidence type="ECO:0000313" key="1">
    <source>
        <dbReference type="EMBL" id="PWL17432.1"/>
    </source>
</evidence>
<proteinExistence type="predicted"/>
<protein>
    <submittedName>
        <fullName evidence="1">Uncharacterized protein</fullName>
    </submittedName>
</protein>